<proteinExistence type="predicted"/>
<evidence type="ECO:0000313" key="3">
    <source>
        <dbReference type="Proteomes" id="UP000241474"/>
    </source>
</evidence>
<organismHost>
    <name type="scientific">Acanthamoeba polyphaga</name>
    <name type="common">Amoeba</name>
    <dbReference type="NCBI Taxonomy" id="5757"/>
</organismHost>
<name>A0A0G2Y0Z6_MIMIV</name>
<keyword evidence="1" id="KW-0175">Coiled coil</keyword>
<reference evidence="2 3" key="1">
    <citation type="submission" date="2014-10" db="EMBL/GenBank/DDBJ databases">
        <title>Pan-genome analysis of Brazilian lineage A amoebal mimiviruses.</title>
        <authorList>
            <person name="Assis F.L."/>
            <person name="Abrahao J.S."/>
            <person name="Kroon E.G."/>
            <person name="Dornas F.P."/>
            <person name="Andrade K.R."/>
            <person name="Borato P.V.M."/>
            <person name="Pilotto M.R."/>
            <person name="Benamar S."/>
            <person name="LaScola B."/>
            <person name="Colson P."/>
        </authorList>
    </citation>
    <scope>NUCLEOTIDE SEQUENCE [LARGE SCALE GENOMIC DNA]</scope>
    <source>
        <strain evidence="2 3">Oyster</strain>
    </source>
</reference>
<sequence length="89" mass="10810">MKTFKHDVVKYKKLYEDLEQEIKILERKNKNLEIETNSDSSNLMVYIANIENILSKCTNKSLKRNIEKQLYKMDEIAYKLKDNFREEFE</sequence>
<evidence type="ECO:0000256" key="1">
    <source>
        <dbReference type="SAM" id="Coils"/>
    </source>
</evidence>
<dbReference type="Proteomes" id="UP000241474">
    <property type="component" value="Segment"/>
</dbReference>
<feature type="coiled-coil region" evidence="1">
    <location>
        <begin position="1"/>
        <end position="35"/>
    </location>
</feature>
<dbReference type="EMBL" id="KM982401">
    <property type="protein sequence ID" value="AKI79345.1"/>
    <property type="molecule type" value="Genomic_DNA"/>
</dbReference>
<accession>A0A0G2Y0Z6</accession>
<protein>
    <submittedName>
        <fullName evidence="2">Uncharacterized protein</fullName>
    </submittedName>
</protein>
<evidence type="ECO:0000313" key="2">
    <source>
        <dbReference type="EMBL" id="AKI79345.1"/>
    </source>
</evidence>
<organism evidence="2 3">
    <name type="scientific">Acanthamoeba polyphaga mimivirus</name>
    <name type="common">APMV</name>
    <dbReference type="NCBI Taxonomy" id="212035"/>
    <lineage>
        <taxon>Viruses</taxon>
        <taxon>Varidnaviria</taxon>
        <taxon>Bamfordvirae</taxon>
        <taxon>Nucleocytoviricota</taxon>
        <taxon>Megaviricetes</taxon>
        <taxon>Imitervirales</taxon>
        <taxon>Mimiviridae</taxon>
        <taxon>Megamimivirinae</taxon>
        <taxon>Mimivirus</taxon>
        <taxon>Mimivirus bradfordmassiliense</taxon>
    </lineage>
</organism>